<proteinExistence type="predicted"/>
<reference evidence="7 8" key="1">
    <citation type="submission" date="2022-07" db="EMBL/GenBank/DDBJ databases">
        <title>Fecal culturing of patients with breast cancer.</title>
        <authorList>
            <person name="Teng N.M.Y."/>
            <person name="Kiu R."/>
            <person name="Evans R."/>
            <person name="Baker D.J."/>
            <person name="Zenner C."/>
            <person name="Robinson S.D."/>
            <person name="Hall L.J."/>
        </authorList>
    </citation>
    <scope>NUCLEOTIDE SEQUENCE [LARGE SCALE GENOMIC DNA]</scope>
    <source>
        <strain evidence="7 8">LH1063</strain>
    </source>
</reference>
<feature type="transmembrane region" description="Helical" evidence="6">
    <location>
        <begin position="314"/>
        <end position="331"/>
    </location>
</feature>
<dbReference type="InterPro" id="IPR036259">
    <property type="entry name" value="MFS_trans_sf"/>
</dbReference>
<dbReference type="PANTHER" id="PTHR43702">
    <property type="entry name" value="L-FUCOSE-PROTON SYMPORTER"/>
    <property type="match status" value="1"/>
</dbReference>
<comment type="caution">
    <text evidence="7">The sequence shown here is derived from an EMBL/GenBank/DDBJ whole genome shotgun (WGS) entry which is preliminary data.</text>
</comment>
<feature type="transmembrane region" description="Helical" evidence="6">
    <location>
        <begin position="201"/>
        <end position="219"/>
    </location>
</feature>
<keyword evidence="4 6" id="KW-1133">Transmembrane helix</keyword>
<dbReference type="SUPFAM" id="SSF103473">
    <property type="entry name" value="MFS general substrate transporter"/>
    <property type="match status" value="1"/>
</dbReference>
<accession>A0ABT1MH21</accession>
<dbReference type="RefSeq" id="WP_255027051.1">
    <property type="nucleotide sequence ID" value="NZ_JANDHW010000006.1"/>
</dbReference>
<feature type="transmembrane region" description="Helical" evidence="6">
    <location>
        <begin position="397"/>
        <end position="414"/>
    </location>
</feature>
<evidence type="ECO:0000256" key="2">
    <source>
        <dbReference type="ARBA" id="ARBA00022475"/>
    </source>
</evidence>
<evidence type="ECO:0000256" key="5">
    <source>
        <dbReference type="ARBA" id="ARBA00023136"/>
    </source>
</evidence>
<evidence type="ECO:0000256" key="4">
    <source>
        <dbReference type="ARBA" id="ARBA00022989"/>
    </source>
</evidence>
<dbReference type="PANTHER" id="PTHR43702:SF3">
    <property type="entry name" value="PROTEIN TSGA"/>
    <property type="match status" value="1"/>
</dbReference>
<gene>
    <name evidence="7" type="ORF">NMU02_07450</name>
</gene>
<keyword evidence="3 6" id="KW-0812">Transmembrane</keyword>
<dbReference type="InterPro" id="IPR011701">
    <property type="entry name" value="MFS"/>
</dbReference>
<keyword evidence="5 6" id="KW-0472">Membrane</keyword>
<evidence type="ECO:0000313" key="7">
    <source>
        <dbReference type="EMBL" id="MCP9611922.1"/>
    </source>
</evidence>
<feature type="transmembrane region" description="Helical" evidence="6">
    <location>
        <begin position="127"/>
        <end position="151"/>
    </location>
</feature>
<feature type="transmembrane region" description="Helical" evidence="6">
    <location>
        <begin position="51"/>
        <end position="67"/>
    </location>
</feature>
<keyword evidence="2" id="KW-1003">Cell membrane</keyword>
<comment type="subcellular location">
    <subcellularLocation>
        <location evidence="1">Cell inner membrane</location>
        <topology evidence="1">Multi-pass membrane protein</topology>
    </subcellularLocation>
</comment>
<dbReference type="EMBL" id="JANDHW010000006">
    <property type="protein sequence ID" value="MCP9611922.1"/>
    <property type="molecule type" value="Genomic_DNA"/>
</dbReference>
<dbReference type="Proteomes" id="UP001205603">
    <property type="component" value="Unassembled WGS sequence"/>
</dbReference>
<feature type="transmembrane region" description="Helical" evidence="6">
    <location>
        <begin position="250"/>
        <end position="274"/>
    </location>
</feature>
<evidence type="ECO:0000256" key="1">
    <source>
        <dbReference type="ARBA" id="ARBA00004429"/>
    </source>
</evidence>
<sequence length="428" mass="47143">MGQLRNNRQNSQIKPFMVMLLMYFIVGVFTVINQQFQVPLQSAMLPKESPFTNALVTLLNFSWFLAYPFSEGYATRMLERLGYRKTTVVALGVLVSGLAIYEFAVLLHRYDPTYLHLGGTPVSFGFFIFLLGSFVIGVSAAMLQVVLNLYLDVCQVGNTTSLQRQMIGGTINSIGMAIAPLIVSYFIFHGISLPQVQSSEFIKPVIVIIIMMVIVTWGTSRVRMPALPSVINEIPQGKQKSIWSFRQTRLGLWGLFFYVGIEVAVGANINMYALQLGHGFASQATHMAATYWTLLLIGRLVGSFLKKIPSETQLLVSTIASAVLLLLAILLSNPWILTIIGLFHSVMWPAIITLATDGLGAYTAKASGALMIGVVGGGIIPLLQGIAADAFGGDWRWTWFIVLIGELYILYYGVSGYKPKDSDKLERS</sequence>
<evidence type="ECO:0000256" key="6">
    <source>
        <dbReference type="SAM" id="Phobius"/>
    </source>
</evidence>
<dbReference type="Gene3D" id="1.20.1250.20">
    <property type="entry name" value="MFS general substrate transporter like domains"/>
    <property type="match status" value="2"/>
</dbReference>
<feature type="transmembrane region" description="Helical" evidence="6">
    <location>
        <begin position="337"/>
        <end position="356"/>
    </location>
</feature>
<feature type="transmembrane region" description="Helical" evidence="6">
    <location>
        <begin position="280"/>
        <end position="302"/>
    </location>
</feature>
<dbReference type="Pfam" id="PF07690">
    <property type="entry name" value="MFS_1"/>
    <property type="match status" value="1"/>
</dbReference>
<keyword evidence="8" id="KW-1185">Reference proteome</keyword>
<dbReference type="InterPro" id="IPR050375">
    <property type="entry name" value="MFS_TsgA-like"/>
</dbReference>
<name>A0ABT1MH21_9BACT</name>
<protein>
    <submittedName>
        <fullName evidence="7">MFS transporter</fullName>
    </submittedName>
</protein>
<organism evidence="7 8">
    <name type="scientific">Coprobacter tertius</name>
    <dbReference type="NCBI Taxonomy" id="2944915"/>
    <lineage>
        <taxon>Bacteria</taxon>
        <taxon>Pseudomonadati</taxon>
        <taxon>Bacteroidota</taxon>
        <taxon>Bacteroidia</taxon>
        <taxon>Bacteroidales</taxon>
        <taxon>Barnesiellaceae</taxon>
        <taxon>Coprobacter</taxon>
    </lineage>
</organism>
<feature type="transmembrane region" description="Helical" evidence="6">
    <location>
        <begin position="171"/>
        <end position="189"/>
    </location>
</feature>
<evidence type="ECO:0000256" key="3">
    <source>
        <dbReference type="ARBA" id="ARBA00022692"/>
    </source>
</evidence>
<evidence type="ECO:0000313" key="8">
    <source>
        <dbReference type="Proteomes" id="UP001205603"/>
    </source>
</evidence>
<feature type="transmembrane region" description="Helical" evidence="6">
    <location>
        <begin position="368"/>
        <end position="391"/>
    </location>
</feature>
<feature type="transmembrane region" description="Helical" evidence="6">
    <location>
        <begin position="12"/>
        <end position="31"/>
    </location>
</feature>
<feature type="transmembrane region" description="Helical" evidence="6">
    <location>
        <begin position="88"/>
        <end position="107"/>
    </location>
</feature>